<name>A0A8S3CE33_9BILA</name>
<protein>
    <submittedName>
        <fullName evidence="2">Uncharacterized protein</fullName>
    </submittedName>
</protein>
<dbReference type="Proteomes" id="UP000676336">
    <property type="component" value="Unassembled WGS sequence"/>
</dbReference>
<evidence type="ECO:0000256" key="1">
    <source>
        <dbReference type="SAM" id="MobiDB-lite"/>
    </source>
</evidence>
<feature type="compositionally biased region" description="Polar residues" evidence="1">
    <location>
        <begin position="1"/>
        <end position="15"/>
    </location>
</feature>
<reference evidence="2" key="1">
    <citation type="submission" date="2021-02" db="EMBL/GenBank/DDBJ databases">
        <authorList>
            <person name="Nowell W R."/>
        </authorList>
    </citation>
    <scope>NUCLEOTIDE SEQUENCE</scope>
</reference>
<gene>
    <name evidence="2" type="ORF">SMN809_LOCUS52253</name>
</gene>
<sequence>TPIGSYQDSANTNATGRVDRLARKQSKSRSTQSDIRIRLTLEQKLAIIASEYEQIKTERFRCDKINERNIDQSEV</sequence>
<organism evidence="2 3">
    <name type="scientific">Rotaria magnacalcarata</name>
    <dbReference type="NCBI Taxonomy" id="392030"/>
    <lineage>
        <taxon>Eukaryota</taxon>
        <taxon>Metazoa</taxon>
        <taxon>Spiralia</taxon>
        <taxon>Gnathifera</taxon>
        <taxon>Rotifera</taxon>
        <taxon>Eurotatoria</taxon>
        <taxon>Bdelloidea</taxon>
        <taxon>Philodinida</taxon>
        <taxon>Philodinidae</taxon>
        <taxon>Rotaria</taxon>
    </lineage>
</organism>
<dbReference type="EMBL" id="CAJOBI010176994">
    <property type="protein sequence ID" value="CAF4911501.1"/>
    <property type="molecule type" value="Genomic_DNA"/>
</dbReference>
<feature type="non-terminal residue" evidence="2">
    <location>
        <position position="1"/>
    </location>
</feature>
<evidence type="ECO:0000313" key="3">
    <source>
        <dbReference type="Proteomes" id="UP000676336"/>
    </source>
</evidence>
<accession>A0A8S3CE33</accession>
<comment type="caution">
    <text evidence="2">The sequence shown here is derived from an EMBL/GenBank/DDBJ whole genome shotgun (WGS) entry which is preliminary data.</text>
</comment>
<proteinExistence type="predicted"/>
<feature type="region of interest" description="Disordered" evidence="1">
    <location>
        <begin position="1"/>
        <end position="33"/>
    </location>
</feature>
<dbReference type="AlphaFoldDB" id="A0A8S3CE33"/>
<evidence type="ECO:0000313" key="2">
    <source>
        <dbReference type="EMBL" id="CAF4911501.1"/>
    </source>
</evidence>